<evidence type="ECO:0000256" key="2">
    <source>
        <dbReference type="ARBA" id="ARBA00023315"/>
    </source>
</evidence>
<dbReference type="RefSeq" id="WP_066263627.1">
    <property type="nucleotide sequence ID" value="NZ_JARMAB010000002.1"/>
</dbReference>
<dbReference type="Proteomes" id="UP001341444">
    <property type="component" value="Unassembled WGS sequence"/>
</dbReference>
<proteinExistence type="predicted"/>
<evidence type="ECO:0000256" key="1">
    <source>
        <dbReference type="ARBA" id="ARBA00022679"/>
    </source>
</evidence>
<keyword evidence="2" id="KW-0012">Acyltransferase</keyword>
<protein>
    <submittedName>
        <fullName evidence="4">GNAT family N-acetyltransferase</fullName>
    </submittedName>
</protein>
<dbReference type="PANTHER" id="PTHR43420:SF47">
    <property type="entry name" value="N-ACETYLTRANSFERASE DOMAIN-CONTAINING PROTEIN"/>
    <property type="match status" value="1"/>
</dbReference>
<dbReference type="InterPro" id="IPR016181">
    <property type="entry name" value="Acyl_CoA_acyltransferase"/>
</dbReference>
<name>A0ABU6MDI7_9BACI</name>
<evidence type="ECO:0000259" key="3">
    <source>
        <dbReference type="PROSITE" id="PS51186"/>
    </source>
</evidence>
<evidence type="ECO:0000313" key="4">
    <source>
        <dbReference type="EMBL" id="MED1201733.1"/>
    </source>
</evidence>
<feature type="domain" description="N-acetyltransferase" evidence="3">
    <location>
        <begin position="1"/>
        <end position="179"/>
    </location>
</feature>
<evidence type="ECO:0000313" key="5">
    <source>
        <dbReference type="Proteomes" id="UP001341444"/>
    </source>
</evidence>
<gene>
    <name evidence="4" type="ORF">P4T90_01360</name>
</gene>
<accession>A0ABU6MDI7</accession>
<dbReference type="InterPro" id="IPR000182">
    <property type="entry name" value="GNAT_dom"/>
</dbReference>
<keyword evidence="5" id="KW-1185">Reference proteome</keyword>
<dbReference type="InterPro" id="IPR050680">
    <property type="entry name" value="YpeA/RimI_acetyltransf"/>
</dbReference>
<sequence>MIRRAGKKDARAAALLLYDCLGPIAEKMTHSRDPKDVLKTLEEYIKEDENRLSYRNALVKVANDEIAGIAILYHGKDADKLDRPIIKRIGYKLDQEADADEFYLDTLSVSAEFQNQGFGTELIEAMEAIAIEKDYSKLALNVEYENKGAKRLYERMGFKTEKTTFIIEKPFHHMVKTINR</sequence>
<dbReference type="SUPFAM" id="SSF55729">
    <property type="entry name" value="Acyl-CoA N-acyltransferases (Nat)"/>
    <property type="match status" value="1"/>
</dbReference>
<dbReference type="PANTHER" id="PTHR43420">
    <property type="entry name" value="ACETYLTRANSFERASE"/>
    <property type="match status" value="1"/>
</dbReference>
<reference evidence="4 5" key="1">
    <citation type="submission" date="2023-03" db="EMBL/GenBank/DDBJ databases">
        <title>Bacillus Genome Sequencing.</title>
        <authorList>
            <person name="Dunlap C."/>
        </authorList>
    </citation>
    <scope>NUCLEOTIDE SEQUENCE [LARGE SCALE GENOMIC DNA]</scope>
    <source>
        <strain evidence="4 5">B-23453</strain>
    </source>
</reference>
<dbReference type="PROSITE" id="PS51186">
    <property type="entry name" value="GNAT"/>
    <property type="match status" value="1"/>
</dbReference>
<dbReference type="Pfam" id="PF00583">
    <property type="entry name" value="Acetyltransf_1"/>
    <property type="match status" value="1"/>
</dbReference>
<dbReference type="Gene3D" id="3.40.630.30">
    <property type="match status" value="1"/>
</dbReference>
<comment type="caution">
    <text evidence="4">The sequence shown here is derived from an EMBL/GenBank/DDBJ whole genome shotgun (WGS) entry which is preliminary data.</text>
</comment>
<dbReference type="EMBL" id="JARMAB010000002">
    <property type="protein sequence ID" value="MED1201733.1"/>
    <property type="molecule type" value="Genomic_DNA"/>
</dbReference>
<keyword evidence="1" id="KW-0808">Transferase</keyword>
<organism evidence="4 5">
    <name type="scientific">Heyndrickxia acidicola</name>
    <dbReference type="NCBI Taxonomy" id="209389"/>
    <lineage>
        <taxon>Bacteria</taxon>
        <taxon>Bacillati</taxon>
        <taxon>Bacillota</taxon>
        <taxon>Bacilli</taxon>
        <taxon>Bacillales</taxon>
        <taxon>Bacillaceae</taxon>
        <taxon>Heyndrickxia</taxon>
    </lineage>
</organism>
<dbReference type="CDD" id="cd04301">
    <property type="entry name" value="NAT_SF"/>
    <property type="match status" value="1"/>
</dbReference>